<dbReference type="CDD" id="cd16037">
    <property type="entry name" value="sulfatase_like"/>
    <property type="match status" value="1"/>
</dbReference>
<dbReference type="RefSeq" id="WP_007236840.1">
    <property type="nucleotide sequence ID" value="NZ_BAFB01000012.1"/>
</dbReference>
<dbReference type="STRING" id="1108044.GOOTI_012_00330"/>
<comment type="caution">
    <text evidence="2">The sequence shown here is derived from an EMBL/GenBank/DDBJ whole genome shotgun (WGS) entry which is preliminary data.</text>
</comment>
<evidence type="ECO:0000313" key="3">
    <source>
        <dbReference type="Proteomes" id="UP000005038"/>
    </source>
</evidence>
<feature type="domain" description="Sulfatase N-terminal" evidence="1">
    <location>
        <begin position="7"/>
        <end position="345"/>
    </location>
</feature>
<keyword evidence="3" id="KW-1185">Reference proteome</keyword>
<reference evidence="2" key="1">
    <citation type="submission" date="2012-02" db="EMBL/GenBank/DDBJ databases">
        <title>Whole genome shotgun sequence of Gordonia otitidis NBRC 100426.</title>
        <authorList>
            <person name="Yoshida I."/>
            <person name="Hosoyama A."/>
            <person name="Tsuchikane K."/>
            <person name="Katsumata H."/>
            <person name="Yamazaki S."/>
            <person name="Fujita N."/>
        </authorList>
    </citation>
    <scope>NUCLEOTIDE SEQUENCE [LARGE SCALE GENOMIC DNA]</scope>
    <source>
        <strain evidence="2">NBRC 100426</strain>
    </source>
</reference>
<dbReference type="PANTHER" id="PTHR46615">
    <property type="entry name" value="ARYLSULFATASE K"/>
    <property type="match status" value="1"/>
</dbReference>
<accession>H5TGG6</accession>
<dbReference type="PANTHER" id="PTHR46615:SF1">
    <property type="entry name" value="ARYLSULFATASE K"/>
    <property type="match status" value="1"/>
</dbReference>
<dbReference type="Gene3D" id="3.40.720.10">
    <property type="entry name" value="Alkaline Phosphatase, subunit A"/>
    <property type="match status" value="1"/>
</dbReference>
<name>H5TGG6_GORO1</name>
<sequence length="477" mass="51602">MSSTPTNVLLIMSDQHNPKIMGSAGNPLVATPNMDRLAARGTRFSDAYCASPICVPSRASVATGLYPHQTRYWDNAMGYDGAVESWGHELQKVGRRVESIGKLHYRNENDPTGFDVQHLPMHLKDGVGQIWGSVRDPLPRRDNAPLMVSFSGGAESDYTRYDAAVTDRTCEWLADEHNHDEPWVLYSGLLAPHFPYLAPPEFFELYNPDDMPTPTMRPEHGHARHPWVEAFAGVLPGLDDANTEEERRRAAAAYYGLVSYLDHNVGRILDALDASGQAENTLVIYTSDHGDMVGSRGLWGKSLLYTESAGVPLIIAGPGVEAGTVNSTPTSLLDLYPTILDAAGVAATGEPRPGTSLLQIAESPDPERAVMSEYHAMGAASGAFLLRKGDYVLHHYVGYDDELYDVATDPNQTKDLAHDPAYRETLAALLAEIESICNPTDVDAQAKADQAALVERFGGPAVAATLGTPGETPPPAV</sequence>
<gene>
    <name evidence="2" type="primary">betC</name>
    <name evidence="2" type="ORF">GOOTI_012_00330</name>
</gene>
<dbReference type="SUPFAM" id="SSF53649">
    <property type="entry name" value="Alkaline phosphatase-like"/>
    <property type="match status" value="1"/>
</dbReference>
<dbReference type="InterPro" id="IPR051849">
    <property type="entry name" value="GAG-degrading_sulfatase"/>
</dbReference>
<evidence type="ECO:0000259" key="1">
    <source>
        <dbReference type="Pfam" id="PF00884"/>
    </source>
</evidence>
<dbReference type="GO" id="GO:0015024">
    <property type="term" value="F:glucuronate-2-sulfatase activity"/>
    <property type="evidence" value="ECO:0007669"/>
    <property type="project" value="TreeGrafter"/>
</dbReference>
<dbReference type="AlphaFoldDB" id="H5TGG6"/>
<evidence type="ECO:0000313" key="2">
    <source>
        <dbReference type="EMBL" id="GAB32574.1"/>
    </source>
</evidence>
<dbReference type="Proteomes" id="UP000005038">
    <property type="component" value="Unassembled WGS sequence"/>
</dbReference>
<organism evidence="2 3">
    <name type="scientific">Gordonia otitidis (strain DSM 44809 / CCUG 52243 / JCM 12355 / NBRC 100426 / IFM 10032)</name>
    <dbReference type="NCBI Taxonomy" id="1108044"/>
    <lineage>
        <taxon>Bacteria</taxon>
        <taxon>Bacillati</taxon>
        <taxon>Actinomycetota</taxon>
        <taxon>Actinomycetes</taxon>
        <taxon>Mycobacteriales</taxon>
        <taxon>Gordoniaceae</taxon>
        <taxon>Gordonia</taxon>
    </lineage>
</organism>
<protein>
    <submittedName>
        <fullName evidence="2">Sulfatase</fullName>
    </submittedName>
</protein>
<dbReference type="GO" id="GO:0004065">
    <property type="term" value="F:arylsulfatase activity"/>
    <property type="evidence" value="ECO:0007669"/>
    <property type="project" value="TreeGrafter"/>
</dbReference>
<proteinExistence type="predicted"/>
<dbReference type="Pfam" id="PF00884">
    <property type="entry name" value="Sulfatase"/>
    <property type="match status" value="1"/>
</dbReference>
<dbReference type="EMBL" id="BAFB01000012">
    <property type="protein sequence ID" value="GAB32574.1"/>
    <property type="molecule type" value="Genomic_DNA"/>
</dbReference>
<dbReference type="OrthoDB" id="9777306at2"/>
<dbReference type="InterPro" id="IPR017850">
    <property type="entry name" value="Alkaline_phosphatase_core_sf"/>
</dbReference>
<dbReference type="InterPro" id="IPR000917">
    <property type="entry name" value="Sulfatase_N"/>
</dbReference>